<dbReference type="GO" id="GO:0005886">
    <property type="term" value="C:plasma membrane"/>
    <property type="evidence" value="ECO:0007669"/>
    <property type="project" value="InterPro"/>
</dbReference>
<keyword evidence="3 6" id="KW-1133">Transmembrane helix</keyword>
<evidence type="ECO:0000256" key="4">
    <source>
        <dbReference type="ARBA" id="ARBA00023136"/>
    </source>
</evidence>
<proteinExistence type="predicted"/>
<evidence type="ECO:0000259" key="7">
    <source>
        <dbReference type="Pfam" id="PF04357"/>
    </source>
</evidence>
<dbReference type="GO" id="GO:0009306">
    <property type="term" value="P:protein secretion"/>
    <property type="evidence" value="ECO:0007669"/>
    <property type="project" value="InterPro"/>
</dbReference>
<evidence type="ECO:0000256" key="3">
    <source>
        <dbReference type="ARBA" id="ARBA00022989"/>
    </source>
</evidence>
<comment type="caution">
    <text evidence="8">The sequence shown here is derived from an EMBL/GenBank/DDBJ whole genome shotgun (WGS) entry which is preliminary data.</text>
</comment>
<feature type="domain" description="Translocation and assembly module TamB C-terminal" evidence="7">
    <location>
        <begin position="1026"/>
        <end position="1472"/>
    </location>
</feature>
<evidence type="ECO:0000256" key="1">
    <source>
        <dbReference type="ARBA" id="ARBA00004167"/>
    </source>
</evidence>
<reference evidence="8" key="1">
    <citation type="submission" date="2020-10" db="EMBL/GenBank/DDBJ databases">
        <authorList>
            <person name="Gilroy R."/>
        </authorList>
    </citation>
    <scope>NUCLEOTIDE SEQUENCE</scope>
    <source>
        <strain evidence="8">CHK158-818</strain>
    </source>
</reference>
<dbReference type="Proteomes" id="UP000824112">
    <property type="component" value="Unassembled WGS sequence"/>
</dbReference>
<organism evidence="8 9">
    <name type="scientific">Candidatus Gallibacteroides avistercoris</name>
    <dbReference type="NCBI Taxonomy" id="2840833"/>
    <lineage>
        <taxon>Bacteria</taxon>
        <taxon>Pseudomonadati</taxon>
        <taxon>Bacteroidota</taxon>
        <taxon>Bacteroidia</taxon>
        <taxon>Bacteroidales</taxon>
        <taxon>Bacteroidaceae</taxon>
        <taxon>Bacteroidaceae incertae sedis</taxon>
        <taxon>Candidatus Gallibacteroides</taxon>
    </lineage>
</organism>
<accession>A0A9D1M6A4</accession>
<dbReference type="PANTHER" id="PTHR30441:SF8">
    <property type="entry name" value="DUF748 DOMAIN-CONTAINING PROTEIN"/>
    <property type="match status" value="1"/>
</dbReference>
<name>A0A9D1M6A4_9BACT</name>
<comment type="subcellular location">
    <subcellularLocation>
        <location evidence="1">Membrane</location>
        <topology evidence="1">Single-pass membrane protein</topology>
    </subcellularLocation>
</comment>
<feature type="region of interest" description="Disordered" evidence="5">
    <location>
        <begin position="1505"/>
        <end position="1525"/>
    </location>
</feature>
<gene>
    <name evidence="8" type="ORF">IAB03_00755</name>
</gene>
<feature type="transmembrane region" description="Helical" evidence="6">
    <location>
        <begin position="12"/>
        <end position="35"/>
    </location>
</feature>
<evidence type="ECO:0000256" key="2">
    <source>
        <dbReference type="ARBA" id="ARBA00022692"/>
    </source>
</evidence>
<evidence type="ECO:0000256" key="5">
    <source>
        <dbReference type="SAM" id="MobiDB-lite"/>
    </source>
</evidence>
<dbReference type="GO" id="GO:0090313">
    <property type="term" value="P:regulation of protein targeting to membrane"/>
    <property type="evidence" value="ECO:0007669"/>
    <property type="project" value="TreeGrafter"/>
</dbReference>
<dbReference type="InterPro" id="IPR052894">
    <property type="entry name" value="AsmA-related"/>
</dbReference>
<reference evidence="8" key="2">
    <citation type="journal article" date="2021" name="PeerJ">
        <title>Extensive microbial diversity within the chicken gut microbiome revealed by metagenomics and culture.</title>
        <authorList>
            <person name="Gilroy R."/>
            <person name="Ravi A."/>
            <person name="Getino M."/>
            <person name="Pursley I."/>
            <person name="Horton D.L."/>
            <person name="Alikhan N.F."/>
            <person name="Baker D."/>
            <person name="Gharbi K."/>
            <person name="Hall N."/>
            <person name="Watson M."/>
            <person name="Adriaenssens E.M."/>
            <person name="Foster-Nyarko E."/>
            <person name="Jarju S."/>
            <person name="Secka A."/>
            <person name="Antonio M."/>
            <person name="Oren A."/>
            <person name="Chaudhuri R.R."/>
            <person name="La Ragione R."/>
            <person name="Hildebrand F."/>
            <person name="Pallen M.J."/>
        </authorList>
    </citation>
    <scope>NUCLEOTIDE SEQUENCE</scope>
    <source>
        <strain evidence="8">CHK158-818</strain>
    </source>
</reference>
<keyword evidence="4 6" id="KW-0472">Membrane</keyword>
<keyword evidence="2 6" id="KW-0812">Transmembrane</keyword>
<dbReference type="EMBL" id="DVNA01000014">
    <property type="protein sequence ID" value="HIU54318.1"/>
    <property type="molecule type" value="Genomic_DNA"/>
</dbReference>
<protein>
    <submittedName>
        <fullName evidence="8">Translocation/assembly module TamB domain-containing protein</fullName>
    </submittedName>
</protein>
<sequence>MRRTFNAFKRVIIVILVSVLSLYAGLYLLLSIPFVQQKIKSISVHELQNILHTELDIERISIEPFNKVALHKLYIKDLQGDTLLYADRLSAGFELLPLLEKRFVFTTIQFFGFDIRLNRQTPKDKLNLQFIADAFLSKEREKKEKNIDLKIRSILIRRGNLSYDILSEPYHPEGQFDKNHIRISNLLSTLSIKALKTDSANIYLKRLSFDESSGFKLNELSFKAVADSSRIAINQFNLALPNSNVKIDSTFFDYSRVDSLHHLADSAYIYLNIEDSPLIFSDLATFAPVLKRFENPINLHLNIDGSINHLRMNSLRLRYTEGISLTATGNVDGISDPESAYIFGQISDLYITPGGLNTLIQSLSSTSKRLSAIDNLGYIRFRGDISGFFNNLVAYGKIQTPRGDIHSDLLLSYNFSKKIFSYKGSIATELFDLSNLFENKDQFGKISFNLHIDGNHPKNGKINGAIEGEIGKIHFKRYPYENIRLNGHYSNTAYDGWLEIDDPNGKLSMYGIIDLQDKTPIFRFTAQGKNIKVHELKLTPKYADSSLSFGINANFVGNSFDTAEGELSLDSTSFVNGDKRFFLEKFSIKAKNAGTPQSLQINSDILRGEISGQYSFKTLYKSFLELLRPCIPSLIETEQEQEETDTNNKFQFHLSFNHTEPISSALELPVSFGEEGSIDGFFDSEAQKFRLNTVLPEFSIKKSRFESSQLVVEKINDHIHLQMHTNGLNRKNQYILLSLNADAQGDSLETQFNWSNIAEATFSGKVSATTHFLPGTDEHPLNMDIAIHPTKLILNDTIWNLNPAKIEIDTGIVSIKNFEIRRDSQYLSINGRASKTDQDSVKLTLNDIDLDYIFGSLNIKNVTFGGRATGDFIATKFSDIPIMSTEKFEVKNFSYNDAPVGDLSLFSKWDNENKGVLLQGKISQPDVPDTQINGHIFPTGDSLSFYFDTHKLNLAFMQPFVSKIMQDFEGDAYGKIHFFGRFKALNVVGDAWLQNLRFGIEYLNTAYWLSDSIHLRPNSIYFNNIQLNDTENHTAQVTGVLNHSHFKNMDYNIQINNARNLLVFNITERQNPVYYGRIYGTGAGSIRGDMSRTNINVNMSTNENSKFTFALSDNETASDYQFITFVDRRQLLAEKKDSTENRRLRTTLIPETITKNIEKSLNVNLQVDVSPQSTLYLIMDPDTGDEIKANGSGSLRIEYDKLSDLKLYGTYTLEKGNYSFSLQDVISREFAIQPGSSVTFRGNPKAADLSISASYTVTANLQDLDESFADDKELTRTNIPVQTILSVNGDLQRPELAFDIQLPSLSQDIERRVKNIISTDDMMNRQIIYLLALGKFYTPDYMNVGQNRNNELASVASSTLSSQLNNLLSQISDNWNIGTNIRSDKGDFSDVEFELALSSQLLNNRLIFNGNFGYRDNQINDNMFIGDFDLEYLLSKSGNLRLKAYNHYNDKNYYIKSALTTQGVGIIFKRDFVRFSDLFYRIRNQINRIRKKRLNKKQLETLSIPREQESGPLIPETEVTDNSPI</sequence>
<evidence type="ECO:0000256" key="6">
    <source>
        <dbReference type="SAM" id="Phobius"/>
    </source>
</evidence>
<evidence type="ECO:0000313" key="8">
    <source>
        <dbReference type="EMBL" id="HIU54318.1"/>
    </source>
</evidence>
<dbReference type="Pfam" id="PF04357">
    <property type="entry name" value="TamB"/>
    <property type="match status" value="1"/>
</dbReference>
<dbReference type="InterPro" id="IPR007452">
    <property type="entry name" value="TamB_C"/>
</dbReference>
<evidence type="ECO:0000313" key="9">
    <source>
        <dbReference type="Proteomes" id="UP000824112"/>
    </source>
</evidence>
<dbReference type="PANTHER" id="PTHR30441">
    <property type="entry name" value="DUF748 DOMAIN-CONTAINING PROTEIN"/>
    <property type="match status" value="1"/>
</dbReference>